<dbReference type="PANTHER" id="PTHR12994">
    <property type="entry name" value="SECERNIN"/>
    <property type="match status" value="1"/>
</dbReference>
<sequence>MACTTILVGKDASYDGSTMIARNDDGHFDVKKVVVVEPKDQPKLYKSKIGKAKIELPENPLRYTMIPNVDPSSGVWPASGVNSESVGMTATETITSNPRVKGADPFVKEGGIGEEDLVLLVLPYIKSAKEGVIRLGSLLEKHGTYEPNGIAFNDDKEIWWLESIGGHHWIARRVPDDRYVVMPNQFGLDNFDWDDAYGEKKDHMCSADLKEFVSKNHLDLNLNGEFNPRLAFGSAADSDHIYNTPRAWFMLRYFNPRTYKWDGPDADFTPESDDLPWSMVPEKKITVEDVKYILSSYYQGTEYNPFAKWGDAKKHGMYRPIGISRTSFMTCLQARPYMPKEIKTIEWLCMGTNAFNSFVALYPNVSKIPSYFSTTTLTVDSNKFYWANRLISLIADNNYAATSIHIERYQNALQEKCHAQIIKTDKKYLESKDLKVLEEGNEEMARIAKDETNKCLKNVLSASSEKMKTGYSRTDN</sequence>
<evidence type="ECO:0000313" key="7">
    <source>
        <dbReference type="EMBL" id="QOS39225.1"/>
    </source>
</evidence>
<evidence type="ECO:0000256" key="1">
    <source>
        <dbReference type="ARBA" id="ARBA00001670"/>
    </source>
</evidence>
<dbReference type="AlphaFoldDB" id="A0A7M1XJR4"/>
<evidence type="ECO:0000313" key="8">
    <source>
        <dbReference type="Proteomes" id="UP000593591"/>
    </source>
</evidence>
<dbReference type="GO" id="GO:0070004">
    <property type="term" value="F:cysteine-type exopeptidase activity"/>
    <property type="evidence" value="ECO:0007669"/>
    <property type="project" value="InterPro"/>
</dbReference>
<dbReference type="GO" id="GO:0016805">
    <property type="term" value="F:dipeptidase activity"/>
    <property type="evidence" value="ECO:0007669"/>
    <property type="project" value="UniProtKB-KW"/>
</dbReference>
<gene>
    <name evidence="7" type="ORF">DYE49_01645</name>
</gene>
<dbReference type="InterPro" id="IPR005322">
    <property type="entry name" value="Peptidase_C69"/>
</dbReference>
<keyword evidence="4 6" id="KW-0378">Hydrolase</keyword>
<accession>A0A7M1XJR4</accession>
<proteinExistence type="inferred from homology"/>
<evidence type="ECO:0000256" key="4">
    <source>
        <dbReference type="ARBA" id="ARBA00022801"/>
    </source>
</evidence>
<protein>
    <recommendedName>
        <fullName evidence="6">Dipeptidase</fullName>
        <ecNumber evidence="6">3.4.-.-</ecNumber>
    </recommendedName>
</protein>
<dbReference type="NCBIfam" id="NF033678">
    <property type="entry name" value="C69_fam_dipept"/>
    <property type="match status" value="1"/>
</dbReference>
<keyword evidence="5 6" id="KW-0224">Dipeptidase</keyword>
<keyword evidence="3 6" id="KW-0645">Protease</keyword>
<evidence type="ECO:0000256" key="2">
    <source>
        <dbReference type="ARBA" id="ARBA00007225"/>
    </source>
</evidence>
<comment type="similarity">
    <text evidence="2 6">Belongs to the peptidase C69 family.</text>
</comment>
<dbReference type="EMBL" id="CP031517">
    <property type="protein sequence ID" value="QOS39225.1"/>
    <property type="molecule type" value="Genomic_DNA"/>
</dbReference>
<dbReference type="GO" id="GO:0006508">
    <property type="term" value="P:proteolysis"/>
    <property type="evidence" value="ECO:0007669"/>
    <property type="project" value="UniProtKB-KW"/>
</dbReference>
<evidence type="ECO:0000256" key="6">
    <source>
        <dbReference type="RuleBase" id="RU364089"/>
    </source>
</evidence>
<comment type="catalytic activity">
    <reaction evidence="1">
        <text>an L-aminoacyl-L-amino acid + H2O = 2 an L-alpha-amino acid</text>
        <dbReference type="Rhea" id="RHEA:48940"/>
        <dbReference type="ChEBI" id="CHEBI:15377"/>
        <dbReference type="ChEBI" id="CHEBI:59869"/>
        <dbReference type="ChEBI" id="CHEBI:77460"/>
        <dbReference type="EC" id="3.4.13.19"/>
    </reaction>
</comment>
<dbReference type="KEGG" id="trc:DYE49_01645"/>
<reference evidence="7 8" key="1">
    <citation type="submission" date="2018-08" db="EMBL/GenBank/DDBJ databases">
        <title>The first complete genome of Treponema rectale (CHPAT), a commensal spirochete of the bovine rectum.</title>
        <authorList>
            <person name="Staton G.J."/>
            <person name="Clegg S.R."/>
            <person name="Carter S.D."/>
            <person name="Radford A.D."/>
            <person name="Darby A."/>
            <person name="Hall N."/>
            <person name="Birtles R.J."/>
            <person name="Evans N.J."/>
        </authorList>
    </citation>
    <scope>NUCLEOTIDE SEQUENCE [LARGE SCALE GENOMIC DNA]</scope>
    <source>
        <strain evidence="7 8">CHPA</strain>
    </source>
</reference>
<dbReference type="Proteomes" id="UP000593591">
    <property type="component" value="Chromosome"/>
</dbReference>
<organism evidence="7 8">
    <name type="scientific">Treponema rectale</name>
    <dbReference type="NCBI Taxonomy" id="744512"/>
    <lineage>
        <taxon>Bacteria</taxon>
        <taxon>Pseudomonadati</taxon>
        <taxon>Spirochaetota</taxon>
        <taxon>Spirochaetia</taxon>
        <taxon>Spirochaetales</taxon>
        <taxon>Treponemataceae</taxon>
        <taxon>Treponema</taxon>
    </lineage>
</organism>
<dbReference type="EC" id="3.4.-.-" evidence="6"/>
<evidence type="ECO:0000256" key="3">
    <source>
        <dbReference type="ARBA" id="ARBA00022670"/>
    </source>
</evidence>
<dbReference type="PANTHER" id="PTHR12994:SF17">
    <property type="entry name" value="LD30995P"/>
    <property type="match status" value="1"/>
</dbReference>
<name>A0A7M1XJR4_9SPIR</name>
<dbReference type="InterPro" id="IPR047804">
    <property type="entry name" value="C69_dipept_A-like"/>
</dbReference>
<evidence type="ECO:0000256" key="5">
    <source>
        <dbReference type="ARBA" id="ARBA00022997"/>
    </source>
</evidence>
<dbReference type="Pfam" id="PF03577">
    <property type="entry name" value="Peptidase_C69"/>
    <property type="match status" value="1"/>
</dbReference>
<dbReference type="Gene3D" id="3.60.60.10">
    <property type="entry name" value="Penicillin V Acylase, Chain A"/>
    <property type="match status" value="1"/>
</dbReference>